<evidence type="ECO:0000313" key="4">
    <source>
        <dbReference type="EMBL" id="SCN26700.1"/>
    </source>
</evidence>
<accession>A0A0Y9XN12</accession>
<dbReference type="EMBL" id="LT608275">
    <property type="protein sequence ID" value="SCO60991.1"/>
    <property type="molecule type" value="Genomic_DNA"/>
</dbReference>
<dbReference type="Proteomes" id="UP000219860">
    <property type="component" value="Chromosome 11"/>
</dbReference>
<evidence type="ECO:0000313" key="10">
    <source>
        <dbReference type="Proteomes" id="UP000220214"/>
    </source>
</evidence>
<dbReference type="SMART" id="SM00698">
    <property type="entry name" value="MORN"/>
    <property type="match status" value="7"/>
</dbReference>
<organism evidence="2 7">
    <name type="scientific">Plasmodium berghei</name>
    <dbReference type="NCBI Taxonomy" id="5821"/>
    <lineage>
        <taxon>Eukaryota</taxon>
        <taxon>Sar</taxon>
        <taxon>Alveolata</taxon>
        <taxon>Apicomplexa</taxon>
        <taxon>Aconoidasida</taxon>
        <taxon>Haemosporida</taxon>
        <taxon>Plasmodiidae</taxon>
        <taxon>Plasmodium</taxon>
        <taxon>Plasmodium (Vinckeia)</taxon>
    </lineage>
</organism>
<dbReference type="InterPro" id="IPR003409">
    <property type="entry name" value="MORN"/>
</dbReference>
<gene>
    <name evidence="2" type="ORF">PBK173_000276500</name>
    <name evidence="4" type="ORF">PBNK65E_000268500</name>
    <name evidence="3" type="ORF">PBNK65NY_000267700</name>
    <name evidence="6" type="ORF">PBSP11A_000267700</name>
    <name evidence="5" type="ORF">PBSP11RLL_000268000</name>
</gene>
<dbReference type="EMBL" id="LT160031">
    <property type="protein sequence ID" value="CXI61430.1"/>
    <property type="molecule type" value="Genomic_DNA"/>
</dbReference>
<dbReference type="EMBL" id="LT614637">
    <property type="protein sequence ID" value="SCN26700.1"/>
    <property type="molecule type" value="Genomic_DNA"/>
</dbReference>
<evidence type="ECO:0000313" key="11">
    <source>
        <dbReference type="Proteomes" id="UP000516480"/>
    </source>
</evidence>
<evidence type="ECO:0000313" key="8">
    <source>
        <dbReference type="Proteomes" id="UP000219860"/>
    </source>
</evidence>
<dbReference type="OMA" id="FCIEGKW"/>
<dbReference type="Gene3D" id="2.20.110.10">
    <property type="entry name" value="Histone H3 K4-specific methyltransferase SET7/9 N-terminal domain"/>
    <property type="match status" value="2"/>
</dbReference>
<evidence type="ECO:0000313" key="9">
    <source>
        <dbReference type="Proteomes" id="UP000219974"/>
    </source>
</evidence>
<dbReference type="EMBL" id="LT608259">
    <property type="protein sequence ID" value="SCO63081.1"/>
    <property type="molecule type" value="Genomic_DNA"/>
</dbReference>
<dbReference type="PANTHER" id="PTHR23084:SF263">
    <property type="entry name" value="MORN REPEAT-CONTAINING PROTEIN 1"/>
    <property type="match status" value="1"/>
</dbReference>
<sequence length="1361" mass="161041">MKKNKDNSHMFSLKTERCNDQENNQVNENELSEIGKNIDKIFDEDVEKIKFDGDKTSHFFVKNTKLNDPPEECAKYDNISDTIVNKYKKIKILFDPTTCGPYICCIVILSKEENEQIEFIYPNIIDIKKNIFFKVNDENNLKSITPFNVWYRYEGYWMNDIKMLILERIYLFNEVNSDNALLYFNNDKTSIFNKEYNIMYGDSGNRYYIISLNYFENCKYKEIIIISQIPYYDFIYTRFIPVAQSLIMNTVKEKMGENNDKVKKFDMNIDKRGDDEKGIIINNSGKKINYEKLKNFVDYFNTGKILEYITYEDYYVSLENSIENVNNMKIKNILIFLKAILLERKIALVSSKKGNTYEKLLLFLSFIPDIINFGFNIKNYEGKFDEWIKFKLPLILFHERYILLLHINNLQLFNEYTFGKNYLISTNTDSDVYKYVKDVVDVLYDIDKDEIFIKNGDLNNALTLTKYEINYLKTISLSFKSFFNFSSIFFENIKQYNNKSIFSSNKDDSNACSQNNAFQYNTNKKNDPPFYENMKNYCVSINNNNKGGFIRDSNHGYATNNQNNIDSNCVKNVNTNDEVNMLDEQNDSEVYASQFYNIEKNNYEGIGAISNVNIDKNVNKNINAYEKNEIYEHYCSPIEYIDDEDDGYIIDIKSLKIQQQNSYNLNIIKKEINISNNSINYIKENEENNEFKKQHITELRNHFHKYFNEFFMLSKQNYEEGVKEERENYNNNYNIHFLEMWNVTSNYNFFIEKDLKLNHFLKISKENNILFDKEDIENYYFIDDKLIIEKKNRKLENETENENIDKTKKEINKNLIDVLLISLKGYVYEGTYCKLKKCKEGIGKLIYNTHCITFYGEWKDDQINGSGHLLYSNKFKYFGKFKNNLFNGNGLYVDYLLNQYEGEFLNGFFNGNGKLIFNKNTYIGIFKDNDLIGKGKIIYENGNIYTGEIKSFLPHGYGFLSYNDTTVFEGVFWEGKKNGNGFLTIKNNPSSDEMLCIEGKWNNNEPVLKKNFHIIFPNKDKYIGKIYILPFGVYKKNNKNCNYLYSKNKIPNNISKQLHDVRKFIETNISNTDKVNNDDKNFIFTQGKNITMDKKIENKIFSNSVINIIKSVIRNSDDINSLEIRPDSNLNNTKLKAYARNSLPGDITKAIQNYSSNNNKCKLEYSENDSTQKNFNEKVEIYIKKKEAKLLKKCWELLNKNWITKIENKLKENYQVVEYLKEKQIYIIPHKKGLSIICNNNSSNNPSNEGAKKESYDGMFLLGMKHGYGIFFYDNINRYEGYWYRGMKHGYGILYEGNDIYYAHFNYDKLIKKEKILHEQLCNYNPKKDKLNEKQNYNDFLISQSFFDYKDVLFRVLSNYL</sequence>
<reference evidence="2 7" key="1">
    <citation type="submission" date="2016-02" db="EMBL/GenBank/DDBJ databases">
        <authorList>
            <consortium name="Pathogen Informatics"/>
        </authorList>
    </citation>
    <scope>NUCLEOTIDE SEQUENCE [LARGE SCALE GENOMIC DNA]</scope>
    <source>
        <strain evidence="2 7">K173</strain>
        <strain evidence="3 11">NK65 ny</strain>
        <strain evidence="4 10">NK65e</strain>
        <strain evidence="6 8">SP11 Antwerpcl1</strain>
        <strain evidence="5 9">SP11 RLL</strain>
    </source>
</reference>
<proteinExistence type="predicted"/>
<dbReference type="PANTHER" id="PTHR23084">
    <property type="entry name" value="PHOSPHATIDYLINOSITOL-4-PHOSPHATE 5-KINASE RELATED"/>
    <property type="match status" value="1"/>
</dbReference>
<dbReference type="OrthoDB" id="296831at2759"/>
<dbReference type="Pfam" id="PF02493">
    <property type="entry name" value="MORN"/>
    <property type="match status" value="6"/>
</dbReference>
<dbReference type="EMBL" id="LT608147">
    <property type="protein sequence ID" value="SCM23640.1"/>
    <property type="molecule type" value="Genomic_DNA"/>
</dbReference>
<dbReference type="Proteomes" id="UP000516480">
    <property type="component" value="Chromosome 11"/>
</dbReference>
<protein>
    <recommendedName>
        <fullName evidence="12">MORN repeat protein</fullName>
    </recommendedName>
</protein>
<evidence type="ECO:0000313" key="5">
    <source>
        <dbReference type="EMBL" id="SCO60991.1"/>
    </source>
</evidence>
<dbReference type="Proteomes" id="UP000220214">
    <property type="component" value="Chromosome 11"/>
</dbReference>
<dbReference type="Proteomes" id="UP000219974">
    <property type="component" value="Chromosome 11"/>
</dbReference>
<evidence type="ECO:0008006" key="12">
    <source>
        <dbReference type="Google" id="ProtNLM"/>
    </source>
</evidence>
<dbReference type="SUPFAM" id="SSF82185">
    <property type="entry name" value="Histone H3 K4-specific methyltransferase SET7/9 N-terminal domain"/>
    <property type="match status" value="3"/>
</dbReference>
<dbReference type="Proteomes" id="UP000069549">
    <property type="component" value="Chromosome 11"/>
</dbReference>
<evidence type="ECO:0000256" key="1">
    <source>
        <dbReference type="ARBA" id="ARBA00022737"/>
    </source>
</evidence>
<keyword evidence="1" id="KW-0677">Repeat</keyword>
<dbReference type="VEuPathDB" id="PlasmoDB:PBANKA_1110800"/>
<evidence type="ECO:0000313" key="3">
    <source>
        <dbReference type="EMBL" id="SCM23640.1"/>
    </source>
</evidence>
<evidence type="ECO:0000313" key="6">
    <source>
        <dbReference type="EMBL" id="SCO63081.1"/>
    </source>
</evidence>
<name>A0A0Y9XN12_PLABE</name>
<evidence type="ECO:0000313" key="2">
    <source>
        <dbReference type="EMBL" id="CXI61430.1"/>
    </source>
</evidence>
<evidence type="ECO:0000313" key="7">
    <source>
        <dbReference type="Proteomes" id="UP000069549"/>
    </source>
</evidence>